<accession>A0A084XXY0</accession>
<proteinExistence type="predicted"/>
<dbReference type="EMBL" id="JDSS02000031">
    <property type="protein sequence ID" value="KFB67324.1"/>
    <property type="molecule type" value="Genomic_DNA"/>
</dbReference>
<protein>
    <submittedName>
        <fullName evidence="1">Uncharacterized protein</fullName>
    </submittedName>
</protein>
<dbReference type="Proteomes" id="UP000019812">
    <property type="component" value="Unassembled WGS sequence"/>
</dbReference>
<comment type="caution">
    <text evidence="1">The sequence shown here is derived from an EMBL/GenBank/DDBJ whole genome shotgun (WGS) entry which is preliminary data.</text>
</comment>
<dbReference type="AlphaFoldDB" id="A0A084XXY0"/>
<evidence type="ECO:0000313" key="2">
    <source>
        <dbReference type="Proteomes" id="UP000019812"/>
    </source>
</evidence>
<reference evidence="1 2" key="1">
    <citation type="submission" date="2014-07" db="EMBL/GenBank/DDBJ databases">
        <title>Expanding our view of genomic diversity in Candidatus Accumulibacter clades.</title>
        <authorList>
            <person name="Skennerton C.T."/>
            <person name="Barr J.J."/>
            <person name="Slater F.R."/>
            <person name="Bond P.L."/>
            <person name="Tyson G.W."/>
        </authorList>
    </citation>
    <scope>NUCLEOTIDE SEQUENCE [LARGE SCALE GENOMIC DNA]</scope>
    <source>
        <strain evidence="2">SK-01</strain>
    </source>
</reference>
<name>A0A084XXY0_9PROT</name>
<sequence>MKTHADKDAGLQVEPGGATVASWIASVRATNRGVVAIGPFEISRGIDQASE</sequence>
<organism evidence="1 2">
    <name type="scientific">Candidatus Accumulibacter vicinus</name>
    <dbReference type="NCBI Taxonomy" id="2954382"/>
    <lineage>
        <taxon>Bacteria</taxon>
        <taxon>Pseudomonadati</taxon>
        <taxon>Pseudomonadota</taxon>
        <taxon>Betaproteobacteria</taxon>
        <taxon>Candidatus Accumulibacter</taxon>
    </lineage>
</organism>
<gene>
    <name evidence="1" type="ORF">CAPSK01_003442</name>
</gene>
<evidence type="ECO:0000313" key="1">
    <source>
        <dbReference type="EMBL" id="KFB67324.1"/>
    </source>
</evidence>
<dbReference type="STRING" id="1457154.CAPSK01_003442"/>